<name>A0ABR2INP8_9EUKA</name>
<sequence>MSKITVGLPPNFSPLLCKQKNWEKIECQIEQHKKHTYNITTVGPFFFLNPTNKKNYPFMIFLPNYIPEALPKKSNRCTISLNFPKSIPSITFLSSKDDLIKEMYEYIVNSKSEMTIFLNSVKISECINSNYFEQFCENYSKPIKVISSVQFMGGKWKLQTLYKDQPKELKTITIESPNVIALPCYEVPHKFGSNENVINSFVIISKTESSPIYFKTPEIDEMIKWILFLYAYLNNSPNTIGLPFSHIQAVSNKQVPSNQSQPVKPLSPKPKIPTSNANSAANNAKEIQRSQTSAEIQSPNPRRPVRRTSDQVQRQRSSVTINPKPVSTQPAKQQQINNSNSTPLPPSDQKRKVLERKNSGQILTGNRPNQIPQMNNKRTMQPSSLDPRAQFQKIQMNLSQPELPTQNLNKPNVNSSKPAQSLKSSDNSASLAAAASAEPFPSFATAPASRPTGNRKSSFFSDVDVSPPIPVTTTNTEATTNTANPTVSTTTIDSNESENKIATNIINSNTTITPKNEPEKEEDFDFSFESVDIEEAPVTKHDTAFPAIQFTEIKKDDQNSNKNEDDSNNQSTNSTPASETSSNNAVGGRARSFTIKRRISSISSQALDSIRNDKSKKVDNNDDYNIPSDMEARLERSFADLKNKYANAAKDDEKSEIFKVPSYNDIISKTLVSMSTFLNTGSRTMQIKTLINTIGDDGESDIVDFPYVDQNDEETVEATLNNMSSEDKIDLDSFFKFSEYPEYDVSQLANSGRPKNTFINEFTQLDQGLRQSGSASLDLNNVYVVRLCFLVACTIVNGLKDFVDQSSTVSLIDPLKEISTIIPDLDQIVTEINKVQTTCEQASIVSTMLIKKNLLGDFVREVKKSDKWSSKFYLPSAMFSNYEFLDTFVLILEPILNTMTFNIESSSTLFKTASADDINRYALTPLFAYLEIDDLFSQGTDPVKVISRQFEIGLKKSKKFLNLTAWEVLEKLSQDQRYSASYYSKYMNSINASKAFFGTAKSKFESWISEALNSKSIHQYFMLVHINLTLMNSPNYYEESSLMDQFRANYIMKKLCKYISSQS</sequence>
<dbReference type="PROSITE" id="PS50826">
    <property type="entry name" value="RUN"/>
    <property type="match status" value="2"/>
</dbReference>
<dbReference type="EMBL" id="JAPFFF010000015">
    <property type="protein sequence ID" value="KAK8866541.1"/>
    <property type="molecule type" value="Genomic_DNA"/>
</dbReference>
<feature type="region of interest" description="Disordered" evidence="1">
    <location>
        <begin position="442"/>
        <end position="493"/>
    </location>
</feature>
<feature type="compositionally biased region" description="Basic and acidic residues" evidence="1">
    <location>
        <begin position="348"/>
        <end position="358"/>
    </location>
</feature>
<accession>A0ABR2INP8</accession>
<feature type="compositionally biased region" description="Polar residues" evidence="1">
    <location>
        <begin position="401"/>
        <end position="418"/>
    </location>
</feature>
<feature type="domain" description="RUN" evidence="2">
    <location>
        <begin position="778"/>
        <end position="908"/>
    </location>
</feature>
<dbReference type="Proteomes" id="UP001470230">
    <property type="component" value="Unassembled WGS sequence"/>
</dbReference>
<protein>
    <recommendedName>
        <fullName evidence="2">RUN domain-containing protein</fullName>
    </recommendedName>
</protein>
<feature type="domain" description="RUN" evidence="2">
    <location>
        <begin position="933"/>
        <end position="1063"/>
    </location>
</feature>
<feature type="region of interest" description="Disordered" evidence="1">
    <location>
        <begin position="253"/>
        <end position="386"/>
    </location>
</feature>
<proteinExistence type="predicted"/>
<dbReference type="InterPro" id="IPR037213">
    <property type="entry name" value="Run_dom_sf"/>
</dbReference>
<feature type="compositionally biased region" description="Polar residues" evidence="1">
    <location>
        <begin position="310"/>
        <end position="342"/>
    </location>
</feature>
<evidence type="ECO:0000256" key="1">
    <source>
        <dbReference type="SAM" id="MobiDB-lite"/>
    </source>
</evidence>
<organism evidence="3 4">
    <name type="scientific">Tritrichomonas musculus</name>
    <dbReference type="NCBI Taxonomy" id="1915356"/>
    <lineage>
        <taxon>Eukaryota</taxon>
        <taxon>Metamonada</taxon>
        <taxon>Parabasalia</taxon>
        <taxon>Tritrichomonadida</taxon>
        <taxon>Tritrichomonadidae</taxon>
        <taxon>Tritrichomonas</taxon>
    </lineage>
</organism>
<gene>
    <name evidence="3" type="ORF">M9Y10_009505</name>
</gene>
<feature type="compositionally biased region" description="Polar residues" evidence="1">
    <location>
        <begin position="253"/>
        <end position="262"/>
    </location>
</feature>
<evidence type="ECO:0000313" key="4">
    <source>
        <dbReference type="Proteomes" id="UP001470230"/>
    </source>
</evidence>
<feature type="region of interest" description="Disordered" evidence="1">
    <location>
        <begin position="401"/>
        <end position="430"/>
    </location>
</feature>
<reference evidence="3 4" key="1">
    <citation type="submission" date="2024-04" db="EMBL/GenBank/DDBJ databases">
        <title>Tritrichomonas musculus Genome.</title>
        <authorList>
            <person name="Alves-Ferreira E."/>
            <person name="Grigg M."/>
            <person name="Lorenzi H."/>
            <person name="Galac M."/>
        </authorList>
    </citation>
    <scope>NUCLEOTIDE SEQUENCE [LARGE SCALE GENOMIC DNA]</scope>
    <source>
        <strain evidence="3 4">EAF2021</strain>
    </source>
</reference>
<dbReference type="Gene3D" id="1.20.58.900">
    <property type="match status" value="2"/>
</dbReference>
<feature type="compositionally biased region" description="Polar residues" evidence="1">
    <location>
        <begin position="568"/>
        <end position="585"/>
    </location>
</feature>
<feature type="compositionally biased region" description="Low complexity" evidence="1">
    <location>
        <begin position="275"/>
        <end position="284"/>
    </location>
</feature>
<keyword evidence="4" id="KW-1185">Reference proteome</keyword>
<feature type="compositionally biased region" description="Basic and acidic residues" evidence="1">
    <location>
        <begin position="552"/>
        <end position="565"/>
    </location>
</feature>
<feature type="compositionally biased region" description="Low complexity" evidence="1">
    <location>
        <begin position="471"/>
        <end position="491"/>
    </location>
</feature>
<evidence type="ECO:0000259" key="2">
    <source>
        <dbReference type="PROSITE" id="PS50826"/>
    </source>
</evidence>
<feature type="region of interest" description="Disordered" evidence="1">
    <location>
        <begin position="551"/>
        <end position="590"/>
    </location>
</feature>
<feature type="compositionally biased region" description="Low complexity" evidence="1">
    <location>
        <begin position="419"/>
        <end position="430"/>
    </location>
</feature>
<feature type="compositionally biased region" description="Polar residues" evidence="1">
    <location>
        <begin position="289"/>
        <end position="300"/>
    </location>
</feature>
<comment type="caution">
    <text evidence="3">The sequence shown here is derived from an EMBL/GenBank/DDBJ whole genome shotgun (WGS) entry which is preliminary data.</text>
</comment>
<feature type="compositionally biased region" description="Low complexity" evidence="1">
    <location>
        <begin position="442"/>
        <end position="451"/>
    </location>
</feature>
<evidence type="ECO:0000313" key="3">
    <source>
        <dbReference type="EMBL" id="KAK8866541.1"/>
    </source>
</evidence>
<dbReference type="InterPro" id="IPR004012">
    <property type="entry name" value="Run_dom"/>
</dbReference>
<feature type="compositionally biased region" description="Polar residues" evidence="1">
    <location>
        <begin position="359"/>
        <end position="384"/>
    </location>
</feature>
<dbReference type="Pfam" id="PF02759">
    <property type="entry name" value="RUN"/>
    <property type="match status" value="1"/>
</dbReference>